<dbReference type="GO" id="GO:0006313">
    <property type="term" value="P:DNA transposition"/>
    <property type="evidence" value="ECO:0007669"/>
    <property type="project" value="InterPro"/>
</dbReference>
<feature type="domain" description="Transposase IS200-like" evidence="1">
    <location>
        <begin position="12"/>
        <end position="144"/>
    </location>
</feature>
<dbReference type="SMART" id="SM01321">
    <property type="entry name" value="Y1_Tnp"/>
    <property type="match status" value="1"/>
</dbReference>
<dbReference type="Gene3D" id="3.30.70.1290">
    <property type="entry name" value="Transposase IS200-like"/>
    <property type="match status" value="1"/>
</dbReference>
<dbReference type="PANTHER" id="PTHR34322:SF2">
    <property type="entry name" value="TRANSPOSASE IS200-LIKE DOMAIN-CONTAINING PROTEIN"/>
    <property type="match status" value="1"/>
</dbReference>
<gene>
    <name evidence="2" type="ORF">UY16_C0007G0025</name>
</gene>
<organism evidence="2 3">
    <name type="scientific">Candidatus Gottesmanbacteria bacterium GW2011_GWA2_47_9</name>
    <dbReference type="NCBI Taxonomy" id="1618445"/>
    <lineage>
        <taxon>Bacteria</taxon>
        <taxon>Candidatus Gottesmaniibacteriota</taxon>
    </lineage>
</organism>
<dbReference type="PANTHER" id="PTHR34322">
    <property type="entry name" value="TRANSPOSASE, Y1_TNP DOMAIN-CONTAINING"/>
    <property type="match status" value="1"/>
</dbReference>
<dbReference type="PATRIC" id="fig|1618445.3.peg.247"/>
<dbReference type="InterPro" id="IPR002686">
    <property type="entry name" value="Transposase_17"/>
</dbReference>
<proteinExistence type="predicted"/>
<dbReference type="GO" id="GO:0004803">
    <property type="term" value="F:transposase activity"/>
    <property type="evidence" value="ECO:0007669"/>
    <property type="project" value="InterPro"/>
</dbReference>
<dbReference type="AlphaFoldDB" id="A0A0G1U303"/>
<dbReference type="Pfam" id="PF01797">
    <property type="entry name" value="Y1_Tnp"/>
    <property type="match status" value="1"/>
</dbReference>
<dbReference type="Proteomes" id="UP000034739">
    <property type="component" value="Unassembled WGS sequence"/>
</dbReference>
<evidence type="ECO:0000259" key="1">
    <source>
        <dbReference type="SMART" id="SM01321"/>
    </source>
</evidence>
<dbReference type="EMBL" id="LCOY01000007">
    <property type="protein sequence ID" value="KKU88444.1"/>
    <property type="molecule type" value="Genomic_DNA"/>
</dbReference>
<evidence type="ECO:0000313" key="3">
    <source>
        <dbReference type="Proteomes" id="UP000034739"/>
    </source>
</evidence>
<sequence length="213" mass="25582">MPAKNELKLYIVSGYYHLYNRGVDKRLIFLDEQDYAVFLRTIKDALSPLPPPDPTRINSVLRKNLFNKVDLLCFVLMPNHFHLFVYQSIQNGIETFMRSIITRYVKYFNKKYERGGHLFQGRYKAIMVENEPYFLHLSRYIHRNPMPNFKDYPYSSYPYYLGKKHADWLKIEPIHSFFGTLQRGIFSRISSYQHFVEDEDIEDAPEEIRMDEE</sequence>
<dbReference type="GO" id="GO:0003677">
    <property type="term" value="F:DNA binding"/>
    <property type="evidence" value="ECO:0007669"/>
    <property type="project" value="InterPro"/>
</dbReference>
<protein>
    <recommendedName>
        <fullName evidence="1">Transposase IS200-like domain-containing protein</fullName>
    </recommendedName>
</protein>
<comment type="caution">
    <text evidence="2">The sequence shown here is derived from an EMBL/GenBank/DDBJ whole genome shotgun (WGS) entry which is preliminary data.</text>
</comment>
<reference evidence="2 3" key="1">
    <citation type="journal article" date="2015" name="Nature">
        <title>rRNA introns, odd ribosomes, and small enigmatic genomes across a large radiation of phyla.</title>
        <authorList>
            <person name="Brown C.T."/>
            <person name="Hug L.A."/>
            <person name="Thomas B.C."/>
            <person name="Sharon I."/>
            <person name="Castelle C.J."/>
            <person name="Singh A."/>
            <person name="Wilkins M.J."/>
            <person name="Williams K.H."/>
            <person name="Banfield J.F."/>
        </authorList>
    </citation>
    <scope>NUCLEOTIDE SEQUENCE [LARGE SCALE GENOMIC DNA]</scope>
</reference>
<name>A0A0G1U303_9BACT</name>
<dbReference type="InterPro" id="IPR036515">
    <property type="entry name" value="Transposase_17_sf"/>
</dbReference>
<evidence type="ECO:0000313" key="2">
    <source>
        <dbReference type="EMBL" id="KKU88444.1"/>
    </source>
</evidence>
<accession>A0A0G1U303</accession>
<dbReference type="SUPFAM" id="SSF143422">
    <property type="entry name" value="Transposase IS200-like"/>
    <property type="match status" value="1"/>
</dbReference>